<dbReference type="Pfam" id="PF19438">
    <property type="entry name" value="LIN9_C"/>
    <property type="match status" value="1"/>
</dbReference>
<protein>
    <submittedName>
        <fullName evidence="7">DIRP domain-containing protein</fullName>
    </submittedName>
</protein>
<dbReference type="GO" id="GO:0051726">
    <property type="term" value="P:regulation of cell cycle"/>
    <property type="evidence" value="ECO:0007669"/>
    <property type="project" value="TreeGrafter"/>
</dbReference>
<keyword evidence="3" id="KW-0539">Nucleus</keyword>
<evidence type="ECO:0000256" key="4">
    <source>
        <dbReference type="SAM" id="MobiDB-lite"/>
    </source>
</evidence>
<evidence type="ECO:0000259" key="5">
    <source>
        <dbReference type="SMART" id="SM01135"/>
    </source>
</evidence>
<dbReference type="InterPro" id="IPR045831">
    <property type="entry name" value="LIN9_C"/>
</dbReference>
<comment type="similarity">
    <text evidence="2">Belongs to the lin-9 family.</text>
</comment>
<dbReference type="GO" id="GO:0017053">
    <property type="term" value="C:transcription repressor complex"/>
    <property type="evidence" value="ECO:0007669"/>
    <property type="project" value="InterPro"/>
</dbReference>
<dbReference type="GO" id="GO:0003677">
    <property type="term" value="F:DNA binding"/>
    <property type="evidence" value="ECO:0007669"/>
    <property type="project" value="TreeGrafter"/>
</dbReference>
<dbReference type="Proteomes" id="UP000492821">
    <property type="component" value="Unassembled WGS sequence"/>
</dbReference>
<dbReference type="PANTHER" id="PTHR21689:SF2">
    <property type="entry name" value="PROTEIN LIN-9 HOMOLOG"/>
    <property type="match status" value="1"/>
</dbReference>
<evidence type="ECO:0000256" key="1">
    <source>
        <dbReference type="ARBA" id="ARBA00004123"/>
    </source>
</evidence>
<dbReference type="GO" id="GO:0005654">
    <property type="term" value="C:nucleoplasm"/>
    <property type="evidence" value="ECO:0007669"/>
    <property type="project" value="TreeGrafter"/>
</dbReference>
<feature type="compositionally biased region" description="Low complexity" evidence="4">
    <location>
        <begin position="1"/>
        <end position="20"/>
    </location>
</feature>
<dbReference type="InterPro" id="IPR033471">
    <property type="entry name" value="DIRP"/>
</dbReference>
<evidence type="ECO:0000313" key="6">
    <source>
        <dbReference type="Proteomes" id="UP000492821"/>
    </source>
</evidence>
<dbReference type="GO" id="GO:0006351">
    <property type="term" value="P:DNA-templated transcription"/>
    <property type="evidence" value="ECO:0007669"/>
    <property type="project" value="InterPro"/>
</dbReference>
<organism evidence="6 7">
    <name type="scientific">Panagrellus redivivus</name>
    <name type="common">Microworm</name>
    <dbReference type="NCBI Taxonomy" id="6233"/>
    <lineage>
        <taxon>Eukaryota</taxon>
        <taxon>Metazoa</taxon>
        <taxon>Ecdysozoa</taxon>
        <taxon>Nematoda</taxon>
        <taxon>Chromadorea</taxon>
        <taxon>Rhabditida</taxon>
        <taxon>Tylenchina</taxon>
        <taxon>Panagrolaimomorpha</taxon>
        <taxon>Panagrolaimoidea</taxon>
        <taxon>Panagrolaimidae</taxon>
        <taxon>Panagrellus</taxon>
    </lineage>
</organism>
<keyword evidence="6" id="KW-1185">Reference proteome</keyword>
<dbReference type="InterPro" id="IPR010561">
    <property type="entry name" value="LIN-9/ALY1"/>
</dbReference>
<dbReference type="SMART" id="SM01135">
    <property type="entry name" value="DIRP"/>
    <property type="match status" value="1"/>
</dbReference>
<feature type="region of interest" description="Disordered" evidence="4">
    <location>
        <begin position="1"/>
        <end position="76"/>
    </location>
</feature>
<feature type="domain" description="DIRP" evidence="5">
    <location>
        <begin position="107"/>
        <end position="213"/>
    </location>
</feature>
<name>A0A7E4ZXD4_PANRE</name>
<dbReference type="WBParaSite" id="Pan_g23402.t1">
    <property type="protein sequence ID" value="Pan_g23402.t1"/>
    <property type="gene ID" value="Pan_g23402"/>
</dbReference>
<reference evidence="7" key="2">
    <citation type="submission" date="2020-10" db="UniProtKB">
        <authorList>
            <consortium name="WormBaseParasite"/>
        </authorList>
    </citation>
    <scope>IDENTIFICATION</scope>
</reference>
<accession>A0A7E4ZXD4</accession>
<dbReference type="AlphaFoldDB" id="A0A7E4ZXD4"/>
<comment type="subcellular location">
    <subcellularLocation>
        <location evidence="1">Nucleus</location>
    </subcellularLocation>
</comment>
<sequence>MEPSSSTTTATERPPTTSSTGLHFMNNVFRRPSFPIPPHLKHEQPSPSPGSRGSTENVAVDEVASSSRDQGNHYNSDYSAEMVSNVHRLKQALKLPKTRRFAFCEFFYSPVDTQIFLAENEFLSLVKENLPNLRTKNLRRCEWRVVRRLIGKPRRLSANFLAEERRVLEAKRSKIQAIYRGTATQLDPDSIDLPAQLPRPLMVGTKVLVKVGGYRDSVFAGTVDATEPTGYRVVFDKPDLPTLSCREDQVMCTQNLEVLSVAYFLSTNKANMKAQLPGGGDYAYHTPAIALPATVGYTADPQTSSQQPSTSGIVPRAPGVKDDKVGNFPVRLLVIVVKMCKLLEHKRTTLKLLKLINDEAVKMHRYGETYPAEFVTAHAEVTVDLESINKMLRVYSEALSEYKTTLNPQRTRAVPTDKPDALRRTCHNHASQIMKHCSSSIVVKSPSTKEIITKMSSLLLQIRFLGQHAMNSRSCAEEVQILKDSMTELKNSMPPEAYQAFEDGVEIHLKQIFNTLLKVRPQSSQTLHL</sequence>
<dbReference type="GO" id="GO:0006357">
    <property type="term" value="P:regulation of transcription by RNA polymerase II"/>
    <property type="evidence" value="ECO:0007669"/>
    <property type="project" value="TreeGrafter"/>
</dbReference>
<evidence type="ECO:0000313" key="7">
    <source>
        <dbReference type="WBParaSite" id="Pan_g23402.t1"/>
    </source>
</evidence>
<dbReference type="PANTHER" id="PTHR21689">
    <property type="entry name" value="LIN-9"/>
    <property type="match status" value="1"/>
</dbReference>
<dbReference type="Pfam" id="PF06584">
    <property type="entry name" value="DIRP"/>
    <property type="match status" value="1"/>
</dbReference>
<proteinExistence type="inferred from homology"/>
<reference evidence="6" key="1">
    <citation type="journal article" date="2013" name="Genetics">
        <title>The draft genome and transcriptome of Panagrellus redivivus are shaped by the harsh demands of a free-living lifestyle.</title>
        <authorList>
            <person name="Srinivasan J."/>
            <person name="Dillman A.R."/>
            <person name="Macchietto M.G."/>
            <person name="Heikkinen L."/>
            <person name="Lakso M."/>
            <person name="Fracchia K.M."/>
            <person name="Antoshechkin I."/>
            <person name="Mortazavi A."/>
            <person name="Wong G."/>
            <person name="Sternberg P.W."/>
        </authorList>
    </citation>
    <scope>NUCLEOTIDE SEQUENCE [LARGE SCALE GENOMIC DNA]</scope>
    <source>
        <strain evidence="6">MT8872</strain>
    </source>
</reference>
<evidence type="ECO:0000256" key="3">
    <source>
        <dbReference type="ARBA" id="ARBA00023242"/>
    </source>
</evidence>
<feature type="compositionally biased region" description="Low complexity" evidence="4">
    <location>
        <begin position="301"/>
        <end position="311"/>
    </location>
</feature>
<feature type="region of interest" description="Disordered" evidence="4">
    <location>
        <begin position="299"/>
        <end position="318"/>
    </location>
</feature>
<feature type="compositionally biased region" description="Polar residues" evidence="4">
    <location>
        <begin position="64"/>
        <end position="76"/>
    </location>
</feature>
<evidence type="ECO:0000256" key="2">
    <source>
        <dbReference type="ARBA" id="ARBA00006732"/>
    </source>
</evidence>